<keyword evidence="2" id="KW-1133">Transmembrane helix</keyword>
<dbReference type="Proteomes" id="UP000176511">
    <property type="component" value="Unassembled WGS sequence"/>
</dbReference>
<dbReference type="EMBL" id="MFLE01000025">
    <property type="protein sequence ID" value="OGG61213.1"/>
    <property type="molecule type" value="Genomic_DNA"/>
</dbReference>
<dbReference type="InterPro" id="IPR000408">
    <property type="entry name" value="Reg_chr_condens"/>
</dbReference>
<reference evidence="4 5" key="1">
    <citation type="journal article" date="2016" name="Nat. Commun.">
        <title>Thousands of microbial genomes shed light on interconnected biogeochemical processes in an aquifer system.</title>
        <authorList>
            <person name="Anantharaman K."/>
            <person name="Brown C.T."/>
            <person name="Hug L.A."/>
            <person name="Sharon I."/>
            <person name="Castelle C.J."/>
            <person name="Probst A.J."/>
            <person name="Thomas B.C."/>
            <person name="Singh A."/>
            <person name="Wilkins M.J."/>
            <person name="Karaoz U."/>
            <person name="Brodie E.L."/>
            <person name="Williams K.H."/>
            <person name="Hubbard S.S."/>
            <person name="Banfield J.F."/>
        </authorList>
    </citation>
    <scope>NUCLEOTIDE SEQUENCE [LARGE SCALE GENOMIC DNA]</scope>
</reference>
<feature type="transmembrane region" description="Helical" evidence="2">
    <location>
        <begin position="7"/>
        <end position="26"/>
    </location>
</feature>
<accession>A0A1F6DIH7</accession>
<dbReference type="PROSITE" id="PS50012">
    <property type="entry name" value="RCC1_3"/>
    <property type="match status" value="13"/>
</dbReference>
<sequence>MTQQIKIIGTLIAVAFLLIVGIVLRYTGAADVTTTAEIVNEPPTVDTINFASEAFGTGVYNPIGFTPLLGTDSKLHITGIVADANGAQDIATTSVAFYRSALDNTCTADKNNCYHLLSCDLATSTISDTEIQYNCPLDIAFWVDATDTGGRFPLQHWVAKVATSDQAAESHNLDATITMNSLLAVNIPDDINYGTRDLGEKSTIENNVETPIQQRGNSRADIEVSGNDMSCSVTGFIPVQNQRWANADVDYGSIANTPLSTTDTRVGFDIFYRDNDAAELYKTLYWNIGIPDTGVKGICAGTNTIRVIALGASVWSGENVVFNSESRTLSGAAIAEGTLWMWGNNAFGQLGLGDQVHRSIPTQIGTATDWKQVSANGNHALAIKTNGELYAWGYNFNGQLGLGDTNDRLVPTRVGTDTDWEYVGAGGTHTLAIKTDGSLWATGLNSSGQLGFGDTTQRTTFTRVGSANDWSTVRSSSVHTLAIKTDGTLYAWGSNVNGRTGIGLTSGNTLSPTQVGSANNWTHIRVGTGFSVALASTTLYTWGNNTFGELALGDTTQRATPTLVSGQWSTVEASSVHMHALDTSGFLYATGRNAFGQLGLGDYGADRLTFTQVGTKTWSHIAPGNGSAYGRTTDGTYYAWGSNDVGQLGIGTNQSRNAFTKFTVNNWKQVSAKSNVAHASAVKNDGTLWSWGLGEDGRLGLGDENQYFSPTQVGTDTDWNYTNAGNLSGYAIKTNGTLWSWGGNVAGQLGLGDTNERLNPVQVGTDTNWKDVRGGASFAVGLRTDGTLYGWGSNNAGRTGLGITSGTTLTPTQIGTATDWQSLAVGNAYACAIKTNGTLWCWGLNTSSQLGLGDTTSRTTPTQVGIDTNWESVAAGSIATAAVKTNGTLYTWGDNEFSKLGHGDTTARTIPTQVGTATNWRTVAVTDVYMLALKTNNTLYAWGNNTTGALGLGDTALRTTPTQVGTANNWVSIGHGNSFSFAIKQDGTMYSTGTNANGRLGLGDAAQEHTPTDMLVQ</sequence>
<evidence type="ECO:0000313" key="5">
    <source>
        <dbReference type="Proteomes" id="UP000176511"/>
    </source>
</evidence>
<dbReference type="PRINTS" id="PR00633">
    <property type="entry name" value="RCCNDNSATION"/>
</dbReference>
<dbReference type="InterPro" id="IPR058923">
    <property type="entry name" value="RCC1-like_dom"/>
</dbReference>
<protein>
    <recommendedName>
        <fullName evidence="3">RCC1-like domain-containing protein</fullName>
    </recommendedName>
</protein>
<dbReference type="AlphaFoldDB" id="A0A1F6DIH7"/>
<dbReference type="InterPro" id="IPR009091">
    <property type="entry name" value="RCC1/BLIP-II"/>
</dbReference>
<evidence type="ECO:0000259" key="3">
    <source>
        <dbReference type="Pfam" id="PF25390"/>
    </source>
</evidence>
<keyword evidence="2" id="KW-0812">Transmembrane</keyword>
<dbReference type="InterPro" id="IPR051709">
    <property type="entry name" value="Ub-ligase/GTPase-reg"/>
</dbReference>
<dbReference type="STRING" id="1798491.A3C87_03645"/>
<dbReference type="Gene3D" id="2.130.10.30">
    <property type="entry name" value="Regulator of chromosome condensation 1/beta-lactamase-inhibitor protein II"/>
    <property type="match status" value="5"/>
</dbReference>
<dbReference type="PANTHER" id="PTHR45622:SF44">
    <property type="entry name" value="REGULATOR OF CHROMOSOME CONDENSATION (RCC1) FAMILY PROTEIN"/>
    <property type="match status" value="1"/>
</dbReference>
<evidence type="ECO:0000256" key="2">
    <source>
        <dbReference type="SAM" id="Phobius"/>
    </source>
</evidence>
<gene>
    <name evidence="4" type="ORF">A3C87_03645</name>
</gene>
<dbReference type="Pfam" id="PF25390">
    <property type="entry name" value="WD40_RLD"/>
    <property type="match status" value="1"/>
</dbReference>
<feature type="domain" description="RCC1-like" evidence="3">
    <location>
        <begin position="332"/>
        <end position="571"/>
    </location>
</feature>
<evidence type="ECO:0000313" key="4">
    <source>
        <dbReference type="EMBL" id="OGG61213.1"/>
    </source>
</evidence>
<comment type="caution">
    <text evidence="4">The sequence shown here is derived from an EMBL/GenBank/DDBJ whole genome shotgun (WGS) entry which is preliminary data.</text>
</comment>
<dbReference type="SUPFAM" id="SSF50985">
    <property type="entry name" value="RCC1/BLIP-II"/>
    <property type="match status" value="3"/>
</dbReference>
<dbReference type="PANTHER" id="PTHR45622">
    <property type="entry name" value="UBIQUITIN-PROTEIN LIGASE E3A-RELATED"/>
    <property type="match status" value="1"/>
</dbReference>
<proteinExistence type="predicted"/>
<keyword evidence="2" id="KW-0472">Membrane</keyword>
<evidence type="ECO:0000256" key="1">
    <source>
        <dbReference type="ARBA" id="ARBA00022737"/>
    </source>
</evidence>
<keyword evidence="1" id="KW-0677">Repeat</keyword>
<dbReference type="Pfam" id="PF00415">
    <property type="entry name" value="RCC1"/>
    <property type="match status" value="7"/>
</dbReference>
<organism evidence="4 5">
    <name type="scientific">Candidatus Kaiserbacteria bacterium RIFCSPHIGHO2_02_FULL_49_34</name>
    <dbReference type="NCBI Taxonomy" id="1798491"/>
    <lineage>
        <taxon>Bacteria</taxon>
        <taxon>Candidatus Kaiseribacteriota</taxon>
    </lineage>
</organism>
<name>A0A1F6DIH7_9BACT</name>